<dbReference type="InterPro" id="IPR006703">
    <property type="entry name" value="G_AIG1"/>
</dbReference>
<evidence type="ECO:0000313" key="6">
    <source>
        <dbReference type="Ensembl" id="ENSCCRP00020050471.1"/>
    </source>
</evidence>
<sequence length="375" mass="43831">MCCSVIKHFHYSRNNRTQRLKGTVIFFIEKAMKNVVMITYFTLNTLFSSRLHVNFGLQIYLFFFFVNERLDMEELTIILLGKQGAGKSASGNTLLGKHAFHTAPSSERVTRACSMSMSTVDKQKIKVIDTPGWCDSSQFETEMKQDIIKFVNMYNPHVFLLVLTTGRFTNEEITTVMNILKEFGDEVIKYMIVLFTKGDELEEPFEDYLKELHSELEQIIKISGGRFHVFNNRNKKDCQQTSSLLKKMNDMVKENKNKCYTESMYNKNKKQCRNEAENSVAENRKSPPEDENRDDDDDQVSICEADQKEKEKGQTMIDRKEFEKVKQKVDELTKTIQDQLMTKVKNLQIKFQVLQKAHHTKKRNYKKKKIKPLSI</sequence>
<evidence type="ECO:0000256" key="1">
    <source>
        <dbReference type="ARBA" id="ARBA00008535"/>
    </source>
</evidence>
<dbReference type="PANTHER" id="PTHR10903">
    <property type="entry name" value="GTPASE, IMAP FAMILY MEMBER-RELATED"/>
    <property type="match status" value="1"/>
</dbReference>
<organism evidence="6 7">
    <name type="scientific">Cyprinus carpio</name>
    <name type="common">Common carp</name>
    <dbReference type="NCBI Taxonomy" id="7962"/>
    <lineage>
        <taxon>Eukaryota</taxon>
        <taxon>Metazoa</taxon>
        <taxon>Chordata</taxon>
        <taxon>Craniata</taxon>
        <taxon>Vertebrata</taxon>
        <taxon>Euteleostomi</taxon>
        <taxon>Actinopterygii</taxon>
        <taxon>Neopterygii</taxon>
        <taxon>Teleostei</taxon>
        <taxon>Ostariophysi</taxon>
        <taxon>Cypriniformes</taxon>
        <taxon>Cyprinidae</taxon>
        <taxon>Cyprininae</taxon>
        <taxon>Cyprinus</taxon>
    </lineage>
</organism>
<dbReference type="AlphaFoldDB" id="A0A8C2F4V7"/>
<evidence type="ECO:0000256" key="3">
    <source>
        <dbReference type="ARBA" id="ARBA00023134"/>
    </source>
</evidence>
<dbReference type="SUPFAM" id="SSF52540">
    <property type="entry name" value="P-loop containing nucleoside triphosphate hydrolases"/>
    <property type="match status" value="1"/>
</dbReference>
<dbReference type="InterPro" id="IPR027417">
    <property type="entry name" value="P-loop_NTPase"/>
</dbReference>
<name>A0A8C2F4V7_CYPCA</name>
<dbReference type="FunFam" id="3.40.50.300:FF:000366">
    <property type="entry name" value="GTPase, IMAP family member 2"/>
    <property type="match status" value="1"/>
</dbReference>
<accession>A0A8C2F4V7</accession>
<dbReference type="Ensembl" id="ENSCCRT00020054996.1">
    <property type="protein sequence ID" value="ENSCCRP00020050471.1"/>
    <property type="gene ID" value="ENSCCRG00020022500.1"/>
</dbReference>
<dbReference type="Proteomes" id="UP000694701">
    <property type="component" value="Unplaced"/>
</dbReference>
<keyword evidence="2" id="KW-0547">Nucleotide-binding</keyword>
<dbReference type="InterPro" id="IPR045058">
    <property type="entry name" value="GIMA/IAN/Toc"/>
</dbReference>
<dbReference type="Gene3D" id="3.40.50.300">
    <property type="entry name" value="P-loop containing nucleotide triphosphate hydrolases"/>
    <property type="match status" value="1"/>
</dbReference>
<proteinExistence type="inferred from homology"/>
<keyword evidence="3" id="KW-0342">GTP-binding</keyword>
<evidence type="ECO:0000256" key="2">
    <source>
        <dbReference type="ARBA" id="ARBA00022741"/>
    </source>
</evidence>
<evidence type="ECO:0000259" key="5">
    <source>
        <dbReference type="PROSITE" id="PS51720"/>
    </source>
</evidence>
<reference evidence="6" key="1">
    <citation type="submission" date="2025-08" db="UniProtKB">
        <authorList>
            <consortium name="Ensembl"/>
        </authorList>
    </citation>
    <scope>IDENTIFICATION</scope>
</reference>
<dbReference type="PANTHER" id="PTHR10903:SF188">
    <property type="entry name" value="GTPASE IMAP FAMILY MEMBER 2-LIKE-RELATED"/>
    <property type="match status" value="1"/>
</dbReference>
<dbReference type="Pfam" id="PF04548">
    <property type="entry name" value="AIG1"/>
    <property type="match status" value="1"/>
</dbReference>
<comment type="similarity">
    <text evidence="1">Belongs to the TRAFAC class TrmE-Era-EngA-EngB-Septin-like GTPase superfamily. AIG1/Toc34/Toc159-like paraseptin GTPase family. IAN subfamily.</text>
</comment>
<dbReference type="PROSITE" id="PS51720">
    <property type="entry name" value="G_AIG1"/>
    <property type="match status" value="1"/>
</dbReference>
<feature type="compositionally biased region" description="Basic and acidic residues" evidence="4">
    <location>
        <begin position="272"/>
        <end position="290"/>
    </location>
</feature>
<feature type="region of interest" description="Disordered" evidence="4">
    <location>
        <begin position="270"/>
        <end position="299"/>
    </location>
</feature>
<protein>
    <recommendedName>
        <fullName evidence="5">AIG1-type G domain-containing protein</fullName>
    </recommendedName>
</protein>
<feature type="domain" description="AIG1-type G" evidence="5">
    <location>
        <begin position="72"/>
        <end position="269"/>
    </location>
</feature>
<evidence type="ECO:0000256" key="4">
    <source>
        <dbReference type="SAM" id="MobiDB-lite"/>
    </source>
</evidence>
<evidence type="ECO:0000313" key="7">
    <source>
        <dbReference type="Proteomes" id="UP000694701"/>
    </source>
</evidence>
<dbReference type="GO" id="GO:0005525">
    <property type="term" value="F:GTP binding"/>
    <property type="evidence" value="ECO:0007669"/>
    <property type="project" value="UniProtKB-KW"/>
</dbReference>